<dbReference type="Pfam" id="PF07992">
    <property type="entry name" value="Pyr_redox_2"/>
    <property type="match status" value="1"/>
</dbReference>
<keyword evidence="4" id="KW-0547">Nucleotide-binding</keyword>
<keyword evidence="3 4" id="KW-0274">FAD</keyword>
<protein>
    <submittedName>
        <fullName evidence="6">Glutathione reductase (NADPH)</fullName>
    </submittedName>
</protein>
<dbReference type="GO" id="GO:0016491">
    <property type="term" value="F:oxidoreductase activity"/>
    <property type="evidence" value="ECO:0007669"/>
    <property type="project" value="InterPro"/>
</dbReference>
<organism evidence="6 7">
    <name type="scientific">Weissella soli</name>
    <dbReference type="NCBI Taxonomy" id="155866"/>
    <lineage>
        <taxon>Bacteria</taxon>
        <taxon>Bacillati</taxon>
        <taxon>Bacillota</taxon>
        <taxon>Bacilli</taxon>
        <taxon>Lactobacillales</taxon>
        <taxon>Lactobacillaceae</taxon>
        <taxon>Weissella</taxon>
    </lineage>
</organism>
<evidence type="ECO:0000313" key="6">
    <source>
        <dbReference type="EMBL" id="RDL06512.1"/>
    </source>
</evidence>
<comment type="similarity">
    <text evidence="1">Belongs to the class-I pyridine nucleotide-disulfide oxidoreductase family.</text>
</comment>
<accession>A0A288Q7M2</accession>
<feature type="disulfide bond" description="Redox-active" evidence="5">
    <location>
        <begin position="42"/>
        <end position="47"/>
    </location>
</feature>
<dbReference type="InterPro" id="IPR004099">
    <property type="entry name" value="Pyr_nucl-diS_OxRdtase_dimer"/>
</dbReference>
<dbReference type="PRINTS" id="PR00411">
    <property type="entry name" value="PNDRDTASEI"/>
</dbReference>
<dbReference type="PANTHER" id="PTHR43014">
    <property type="entry name" value="MERCURIC REDUCTASE"/>
    <property type="match status" value="1"/>
</dbReference>
<dbReference type="SUPFAM" id="SSF55424">
    <property type="entry name" value="FAD/NAD-linked reductases, dimerisation (C-terminal) domain"/>
    <property type="match status" value="1"/>
</dbReference>
<reference evidence="6 7" key="1">
    <citation type="submission" date="2018-07" db="EMBL/GenBank/DDBJ databases">
        <title>Genomic Encyclopedia of Type Strains, Phase III (KMG-III): the genomes of soil and plant-associated and newly described type strains.</title>
        <authorList>
            <person name="Whitman W."/>
        </authorList>
    </citation>
    <scope>NUCLEOTIDE SEQUENCE [LARGE SCALE GENOMIC DNA]</scope>
    <source>
        <strain evidence="6 7">CECT 7031</strain>
    </source>
</reference>
<comment type="caution">
    <text evidence="6">The sequence shown here is derived from an EMBL/GenBank/DDBJ whole genome shotgun (WGS) entry which is preliminary data.</text>
</comment>
<sequence>MTEHFEVGVIGAGPAGLSVAHPMQAAGKSTVIIEEYLWGGTCPNYGCDPKKVLLAAVEAKERAEWMKGFGLRGHEEIDWHALMAHKNAYTDPVPARKVMNLDETGVAHRYGHAFFVDAHTIDVNGQRITADTWVIATGARPARLTDVPGEAYLFDNEGFLNLADMPDEIALIGSGFIAVEFANIAAAAGAKVHLIAHKHHLLHEFDQDLTQDIIRQLEAKGVRIEWDFETVEVTKQSNTEYTVIAADGRTVTVNRAFVAIGRVGNTDRLNLAAAGVELGHNGIKVGKDLRTNVPHIFAVGDVADSPVAKLTSTGAFEARYVAGLLNGTEPAELSYPAVPVMVYGSPKLGTVGMSAEEAARQGYAVEEFDMTNWLEYWRLKEPVAKAKVIFDHEGYIVGATVLSGSADELINYFTVAINTKQDKQAIKHNLYAYPSLGSDMSFYYSGSNDATAFGGHAF</sequence>
<dbReference type="KEGG" id="wso:WSWS_00161"/>
<dbReference type="InterPro" id="IPR001100">
    <property type="entry name" value="Pyr_nuc-diS_OxRdtase"/>
</dbReference>
<feature type="binding site" evidence="4">
    <location>
        <position position="51"/>
    </location>
    <ligand>
        <name>FAD</name>
        <dbReference type="ChEBI" id="CHEBI:57692"/>
    </ligand>
</feature>
<feature type="binding site" evidence="4">
    <location>
        <position position="261"/>
    </location>
    <ligand>
        <name>NAD(+)</name>
        <dbReference type="ChEBI" id="CHEBI:57540"/>
    </ligand>
</feature>
<feature type="binding site" evidence="4">
    <location>
        <begin position="173"/>
        <end position="180"/>
    </location>
    <ligand>
        <name>NAD(+)</name>
        <dbReference type="ChEBI" id="CHEBI:57540"/>
    </ligand>
</feature>
<dbReference type="InterPro" id="IPR023753">
    <property type="entry name" value="FAD/NAD-binding_dom"/>
</dbReference>
<dbReference type="Gene3D" id="3.30.390.30">
    <property type="match status" value="1"/>
</dbReference>
<keyword evidence="7" id="KW-1185">Reference proteome</keyword>
<dbReference type="SUPFAM" id="SSF51905">
    <property type="entry name" value="FAD/NAD(P)-binding domain"/>
    <property type="match status" value="1"/>
</dbReference>
<dbReference type="GO" id="GO:0000166">
    <property type="term" value="F:nucleotide binding"/>
    <property type="evidence" value="ECO:0007669"/>
    <property type="project" value="UniProtKB-KW"/>
</dbReference>
<evidence type="ECO:0000256" key="2">
    <source>
        <dbReference type="ARBA" id="ARBA00022630"/>
    </source>
</evidence>
<dbReference type="Pfam" id="PF02852">
    <property type="entry name" value="Pyr_redox_dim"/>
    <property type="match status" value="1"/>
</dbReference>
<evidence type="ECO:0000256" key="5">
    <source>
        <dbReference type="PIRSR" id="PIRSR000350-4"/>
    </source>
</evidence>
<dbReference type="RefSeq" id="WP_070229479.1">
    <property type="nucleotide sequence ID" value="NZ_BJYO01000003.1"/>
</dbReference>
<evidence type="ECO:0000313" key="7">
    <source>
        <dbReference type="Proteomes" id="UP000254912"/>
    </source>
</evidence>
<gene>
    <name evidence="6" type="ORF">DFP99_0890</name>
</gene>
<dbReference type="AlphaFoldDB" id="A0A288Q7M2"/>
<feature type="binding site" evidence="4">
    <location>
        <position position="301"/>
    </location>
    <ligand>
        <name>FAD</name>
        <dbReference type="ChEBI" id="CHEBI:57692"/>
    </ligand>
</feature>
<evidence type="ECO:0000256" key="4">
    <source>
        <dbReference type="PIRSR" id="PIRSR000350-3"/>
    </source>
</evidence>
<keyword evidence="2" id="KW-0285">Flavoprotein</keyword>
<dbReference type="Proteomes" id="UP000254912">
    <property type="component" value="Unassembled WGS sequence"/>
</dbReference>
<dbReference type="PIRSF" id="PIRSF000350">
    <property type="entry name" value="Mercury_reductase_MerA"/>
    <property type="match status" value="1"/>
</dbReference>
<dbReference type="PRINTS" id="PR00368">
    <property type="entry name" value="FADPNR"/>
</dbReference>
<keyword evidence="4" id="KW-0520">NAD</keyword>
<evidence type="ECO:0000256" key="1">
    <source>
        <dbReference type="ARBA" id="ARBA00007532"/>
    </source>
</evidence>
<evidence type="ECO:0000256" key="3">
    <source>
        <dbReference type="ARBA" id="ARBA00022827"/>
    </source>
</evidence>
<proteinExistence type="inferred from homology"/>
<name>A0A288Q7M2_9LACO</name>
<comment type="cofactor">
    <cofactor evidence="4">
        <name>FAD</name>
        <dbReference type="ChEBI" id="CHEBI:57692"/>
    </cofactor>
    <text evidence="4">Binds 1 FAD per subunit.</text>
</comment>
<dbReference type="GeneID" id="94545374"/>
<dbReference type="InterPro" id="IPR036188">
    <property type="entry name" value="FAD/NAD-bd_sf"/>
</dbReference>
<dbReference type="InterPro" id="IPR016156">
    <property type="entry name" value="FAD/NAD-linked_Rdtase_dimer_sf"/>
</dbReference>
<dbReference type="Gene3D" id="3.50.50.60">
    <property type="entry name" value="FAD/NAD(P)-binding domain"/>
    <property type="match status" value="2"/>
</dbReference>
<dbReference type="EMBL" id="QRAS01000002">
    <property type="protein sequence ID" value="RDL06512.1"/>
    <property type="molecule type" value="Genomic_DNA"/>
</dbReference>
<dbReference type="PANTHER" id="PTHR43014:SF5">
    <property type="entry name" value="GLUTATHIONE REDUCTASE (NADPH)"/>
    <property type="match status" value="1"/>
</dbReference>